<name>A0A7K3M0R0_9ACTN</name>
<keyword evidence="1" id="KW-0812">Transmembrane</keyword>
<feature type="transmembrane region" description="Helical" evidence="1">
    <location>
        <begin position="311"/>
        <end position="330"/>
    </location>
</feature>
<feature type="transmembrane region" description="Helical" evidence="1">
    <location>
        <begin position="90"/>
        <end position="109"/>
    </location>
</feature>
<dbReference type="Proteomes" id="UP000460435">
    <property type="component" value="Unassembled WGS sequence"/>
</dbReference>
<keyword evidence="3" id="KW-0012">Acyltransferase</keyword>
<dbReference type="RefSeq" id="WP_162449583.1">
    <property type="nucleotide sequence ID" value="NZ_WLZY01000002.1"/>
</dbReference>
<feature type="transmembrane region" description="Helical" evidence="1">
    <location>
        <begin position="176"/>
        <end position="197"/>
    </location>
</feature>
<evidence type="ECO:0000313" key="4">
    <source>
        <dbReference type="Proteomes" id="UP000460435"/>
    </source>
</evidence>
<dbReference type="InterPro" id="IPR002656">
    <property type="entry name" value="Acyl_transf_3_dom"/>
</dbReference>
<dbReference type="InterPro" id="IPR050879">
    <property type="entry name" value="Acyltransferase_3"/>
</dbReference>
<organism evidence="3 4">
    <name type="scientific">Phytoactinopolyspora mesophila</name>
    <dbReference type="NCBI Taxonomy" id="2650750"/>
    <lineage>
        <taxon>Bacteria</taxon>
        <taxon>Bacillati</taxon>
        <taxon>Actinomycetota</taxon>
        <taxon>Actinomycetes</taxon>
        <taxon>Jiangellales</taxon>
        <taxon>Jiangellaceae</taxon>
        <taxon>Phytoactinopolyspora</taxon>
    </lineage>
</organism>
<dbReference type="GO" id="GO:0016747">
    <property type="term" value="F:acyltransferase activity, transferring groups other than amino-acyl groups"/>
    <property type="evidence" value="ECO:0007669"/>
    <property type="project" value="InterPro"/>
</dbReference>
<dbReference type="PANTHER" id="PTHR23028:SF53">
    <property type="entry name" value="ACYL_TRANSF_3 DOMAIN-CONTAINING PROTEIN"/>
    <property type="match status" value="1"/>
</dbReference>
<feature type="transmembrane region" description="Helical" evidence="1">
    <location>
        <begin position="147"/>
        <end position="169"/>
    </location>
</feature>
<feature type="transmembrane region" description="Helical" evidence="1">
    <location>
        <begin position="20"/>
        <end position="39"/>
    </location>
</feature>
<comment type="caution">
    <text evidence="3">The sequence shown here is derived from an EMBL/GenBank/DDBJ whole genome shotgun (WGS) entry which is preliminary data.</text>
</comment>
<keyword evidence="1" id="KW-0472">Membrane</keyword>
<keyword evidence="4" id="KW-1185">Reference proteome</keyword>
<feature type="domain" description="Acyltransferase 3" evidence="2">
    <location>
        <begin position="13"/>
        <end position="361"/>
    </location>
</feature>
<feature type="transmembrane region" description="Helical" evidence="1">
    <location>
        <begin position="249"/>
        <end position="266"/>
    </location>
</feature>
<keyword evidence="3" id="KW-0808">Transferase</keyword>
<dbReference type="EMBL" id="WLZY01000002">
    <property type="protein sequence ID" value="NDL56883.1"/>
    <property type="molecule type" value="Genomic_DNA"/>
</dbReference>
<dbReference type="GO" id="GO:0000271">
    <property type="term" value="P:polysaccharide biosynthetic process"/>
    <property type="evidence" value="ECO:0007669"/>
    <property type="project" value="TreeGrafter"/>
</dbReference>
<evidence type="ECO:0000259" key="2">
    <source>
        <dbReference type="Pfam" id="PF01757"/>
    </source>
</evidence>
<sequence>MSSVSNRPNQLRSLTGYRFLLASAVVFGHVIFMSGIFTFDHPVMEANRLSIMLAAGAVSSFFILSGFVLTWSRRDSDTTRGFYRRRIVKIFPNHVVTLGLMLILLWVTTAPSPLPVQEPTLGEGVANLLLVHTWYPDLGYVSGGTSVTWSLASEMFFYLLFPLIIGPLCAIRARNLWAVTLGVAALVVSVPALATFVTSNEADPMLFGMSMSVEYWWLIYFFPPVRLLEFVLGILLARVVLTGQWPTSQLLWPVLGLVAVLAAEPVMPDGYLWGAATCLPAAAMICTLAMRDLDGQGTPLARPPMVRFGEASYALYVVHMPVIYAIRHLAGPEEIVGSFEAVLLAVAMFVASVLAALVLWRTVEVPMMRRFARPRTPEHPEPVATLPVPPR</sequence>
<reference evidence="3 4" key="1">
    <citation type="submission" date="2019-11" db="EMBL/GenBank/DDBJ databases">
        <authorList>
            <person name="Li X.-J."/>
            <person name="Feng X.-M."/>
        </authorList>
    </citation>
    <scope>NUCLEOTIDE SEQUENCE [LARGE SCALE GENOMIC DNA]</scope>
    <source>
        <strain evidence="3 4">XMNu-373</strain>
    </source>
</reference>
<dbReference type="GO" id="GO:0016020">
    <property type="term" value="C:membrane"/>
    <property type="evidence" value="ECO:0007669"/>
    <property type="project" value="TreeGrafter"/>
</dbReference>
<feature type="transmembrane region" description="Helical" evidence="1">
    <location>
        <begin position="272"/>
        <end position="290"/>
    </location>
</feature>
<gene>
    <name evidence="3" type="ORF">F7O44_07340</name>
</gene>
<evidence type="ECO:0000313" key="3">
    <source>
        <dbReference type="EMBL" id="NDL56883.1"/>
    </source>
</evidence>
<feature type="transmembrane region" description="Helical" evidence="1">
    <location>
        <begin position="342"/>
        <end position="360"/>
    </location>
</feature>
<accession>A0A7K3M0R0</accession>
<feature type="transmembrane region" description="Helical" evidence="1">
    <location>
        <begin position="217"/>
        <end position="237"/>
    </location>
</feature>
<dbReference type="PANTHER" id="PTHR23028">
    <property type="entry name" value="ACETYLTRANSFERASE"/>
    <property type="match status" value="1"/>
</dbReference>
<proteinExistence type="predicted"/>
<dbReference type="AlphaFoldDB" id="A0A7K3M0R0"/>
<dbReference type="Pfam" id="PF01757">
    <property type="entry name" value="Acyl_transf_3"/>
    <property type="match status" value="1"/>
</dbReference>
<protein>
    <submittedName>
        <fullName evidence="3">Acyltransferase family protein</fullName>
    </submittedName>
</protein>
<feature type="transmembrane region" description="Helical" evidence="1">
    <location>
        <begin position="51"/>
        <end position="69"/>
    </location>
</feature>
<keyword evidence="1" id="KW-1133">Transmembrane helix</keyword>
<evidence type="ECO:0000256" key="1">
    <source>
        <dbReference type="SAM" id="Phobius"/>
    </source>
</evidence>